<dbReference type="RefSeq" id="WP_098595688.1">
    <property type="nucleotide sequence ID" value="NZ_JAOTPC010000002.1"/>
</dbReference>
<evidence type="ECO:0000313" key="2">
    <source>
        <dbReference type="Proteomes" id="UP000775627"/>
    </source>
</evidence>
<gene>
    <name evidence="1" type="ORF">FME64_29290</name>
</gene>
<protein>
    <submittedName>
        <fullName evidence="1">Uncharacterized protein</fullName>
    </submittedName>
</protein>
<evidence type="ECO:0000313" key="1">
    <source>
        <dbReference type="EMBL" id="MBN9901384.1"/>
    </source>
</evidence>
<sequence>MTIISMYRIDHRAIFLSDFRTSSNGNQTDVALKFINIGEHIGLFFSGDATFWERSVSPLQAVGEAVTINNVLEMEEPLCREIREIFWEQQPSIRSRAIGFVIDNETQENILFLIDARPRVGVSIEPIEENCCLVIGSGALIDNLESRISQRISHEIEENGEDLYHLANCMRQEIQSALNAYGTSSYRKLGISPYMALHSLAGSHFMIRGEQIEGEVFTEKGGFNYSYSFEKDEETGETVLLDTVNEQRIVISNIMNLENVLGGVPFDPQGLTNGFDPEEVFPDNEFVYRFHQWVVTDDKFFDPFVYRSITKISFVILDENTNLRVCKYSAPIIKAVDEPLENVDFYPDCRDQYFTVSNSREEEFVSDLNEENLFNHEWLSSFIDDYYSVFYTAQ</sequence>
<comment type="caution">
    <text evidence="1">The sequence shown here is derived from an EMBL/GenBank/DDBJ whole genome shotgun (WGS) entry which is preliminary data.</text>
</comment>
<dbReference type="Proteomes" id="UP000775627">
    <property type="component" value="Unassembled WGS sequence"/>
</dbReference>
<dbReference type="EMBL" id="VIXF01000006">
    <property type="protein sequence ID" value="MBN9901384.1"/>
    <property type="molecule type" value="Genomic_DNA"/>
</dbReference>
<dbReference type="AlphaFoldDB" id="A0AAW4HZF9"/>
<name>A0AAW4HZF9_BACTU</name>
<accession>A0AAW4HZF9</accession>
<organism evidence="1 2">
    <name type="scientific">Bacillus thuringiensis</name>
    <dbReference type="NCBI Taxonomy" id="1428"/>
    <lineage>
        <taxon>Bacteria</taxon>
        <taxon>Bacillati</taxon>
        <taxon>Bacillota</taxon>
        <taxon>Bacilli</taxon>
        <taxon>Bacillales</taxon>
        <taxon>Bacillaceae</taxon>
        <taxon>Bacillus</taxon>
        <taxon>Bacillus cereus group</taxon>
    </lineage>
</organism>
<reference evidence="1" key="2">
    <citation type="journal article" date="2021" name="J. Invertebr. Pathol.">
        <title>Molecular characterization of a Bacillus thuringiensis strain from Argentina, toxic against Lepidoptera and Coleoptera, based on its whole-genome and Cry protein analysis.</title>
        <authorList>
            <person name="Nicolas Lazarte J."/>
            <person name="Pia Valacco M."/>
            <person name="Moreno S."/>
            <person name="Salerno G.L."/>
            <person name="Beron C.M."/>
        </authorList>
    </citation>
    <scope>NUCLEOTIDE SEQUENCE</scope>
    <source>
        <strain evidence="1">FCC7</strain>
    </source>
</reference>
<proteinExistence type="predicted"/>
<reference evidence="1" key="1">
    <citation type="submission" date="2019-07" db="EMBL/GenBank/DDBJ databases">
        <authorList>
            <person name="Lazarte J.N."/>
            <person name="Poliero A."/>
            <person name="Beron C."/>
        </authorList>
    </citation>
    <scope>NUCLEOTIDE SEQUENCE</scope>
    <source>
        <strain evidence="1">FCC7</strain>
    </source>
</reference>